<proteinExistence type="predicted"/>
<evidence type="ECO:0000256" key="1">
    <source>
        <dbReference type="SAM" id="Phobius"/>
    </source>
</evidence>
<reference evidence="2 3" key="1">
    <citation type="submission" date="2019-07" db="EMBL/GenBank/DDBJ databases">
        <title>Rhodococcus cavernicolus sp. nov., isolated from a cave.</title>
        <authorList>
            <person name="Lee S.D."/>
        </authorList>
    </citation>
    <scope>NUCLEOTIDE SEQUENCE [LARGE SCALE GENOMIC DNA]</scope>
    <source>
        <strain evidence="2 3">C1-24</strain>
    </source>
</reference>
<feature type="transmembrane region" description="Helical" evidence="1">
    <location>
        <begin position="304"/>
        <end position="324"/>
    </location>
</feature>
<dbReference type="EMBL" id="VLNY01000005">
    <property type="protein sequence ID" value="KAA0022712.1"/>
    <property type="molecule type" value="Genomic_DNA"/>
</dbReference>
<comment type="caution">
    <text evidence="2">The sequence shown here is derived from an EMBL/GenBank/DDBJ whole genome shotgun (WGS) entry which is preliminary data.</text>
</comment>
<dbReference type="OrthoDB" id="3789444at2"/>
<dbReference type="Proteomes" id="UP000322244">
    <property type="component" value="Unassembled WGS sequence"/>
</dbReference>
<accession>A0A5A7SC31</accession>
<dbReference type="RefSeq" id="WP_149430766.1">
    <property type="nucleotide sequence ID" value="NZ_VLNY01000005.1"/>
</dbReference>
<keyword evidence="1" id="KW-1133">Transmembrane helix</keyword>
<gene>
    <name evidence="2" type="ORF">FOY51_13620</name>
</gene>
<name>A0A5A7SC31_9NOCA</name>
<sequence length="329" mass="34752">MSGASLPAYSDYVSEHNLASERGPAPRRRWPYLLAAATGLVLIVAPIALGMFTRAAQGQLMLSSFAPYMSQEQITSFRNDLTVISAARANVTSLQSTGQAPAGRYQYVDGFVRDYPAIDADLNTTLDAVQANLGNYQRLTALPPFGSIPWLFVLPGAVLLGAGVLGARKALHGTPSPIARGVIGLTGIALIAAPLALGLFADAPAGSQLVDGFTPVLTRDHVRQLQGYFVTLVGGQGELDSRYTKAVRVEHPEADLSAIDALASRWQPMTSEFAGFVGAMSDNVENFDGVVALRDSTRPLGFDAFHGIGWFFVVSGVLALAAAYPGGKK</sequence>
<keyword evidence="1" id="KW-0472">Membrane</keyword>
<feature type="transmembrane region" description="Helical" evidence="1">
    <location>
        <begin position="32"/>
        <end position="52"/>
    </location>
</feature>
<dbReference type="AlphaFoldDB" id="A0A5A7SC31"/>
<organism evidence="2 3">
    <name type="scientific">Antrihabitans cavernicola</name>
    <dbReference type="NCBI Taxonomy" id="2495913"/>
    <lineage>
        <taxon>Bacteria</taxon>
        <taxon>Bacillati</taxon>
        <taxon>Actinomycetota</taxon>
        <taxon>Actinomycetes</taxon>
        <taxon>Mycobacteriales</taxon>
        <taxon>Nocardiaceae</taxon>
        <taxon>Antrihabitans</taxon>
    </lineage>
</organism>
<evidence type="ECO:0000313" key="2">
    <source>
        <dbReference type="EMBL" id="KAA0022712.1"/>
    </source>
</evidence>
<feature type="transmembrane region" description="Helical" evidence="1">
    <location>
        <begin position="148"/>
        <end position="166"/>
    </location>
</feature>
<keyword evidence="1" id="KW-0812">Transmembrane</keyword>
<feature type="transmembrane region" description="Helical" evidence="1">
    <location>
        <begin position="178"/>
        <end position="201"/>
    </location>
</feature>
<evidence type="ECO:0000313" key="3">
    <source>
        <dbReference type="Proteomes" id="UP000322244"/>
    </source>
</evidence>
<protein>
    <submittedName>
        <fullName evidence="2">Uncharacterized protein</fullName>
    </submittedName>
</protein>
<keyword evidence="3" id="KW-1185">Reference proteome</keyword>